<gene>
    <name evidence="11" type="ORF">F8153_03380</name>
</gene>
<reference evidence="11 12" key="1">
    <citation type="submission" date="2019-10" db="EMBL/GenBank/DDBJ databases">
        <title>Alkaliphilus serpentinus sp. nov. and Alkaliphilus pronyensis sp. nov., two novel anaerobic alkaliphilic species isolated from the serpentinized-hosted hydrothermal field of the Prony Bay (New Caledonia).</title>
        <authorList>
            <person name="Postec A."/>
        </authorList>
    </citation>
    <scope>NUCLEOTIDE SEQUENCE [LARGE SCALE GENOMIC DNA]</scope>
    <source>
        <strain evidence="11 12">LacT</strain>
    </source>
</reference>
<keyword evidence="6 7" id="KW-0472">Membrane</keyword>
<dbReference type="Pfam" id="PF00924">
    <property type="entry name" value="MS_channel_2nd"/>
    <property type="match status" value="1"/>
</dbReference>
<dbReference type="Gene3D" id="1.10.287.1260">
    <property type="match status" value="1"/>
</dbReference>
<name>A0A833MET9_9FIRM</name>
<comment type="caution">
    <text evidence="11">The sequence shown here is derived from an EMBL/GenBank/DDBJ whole genome shotgun (WGS) entry which is preliminary data.</text>
</comment>
<evidence type="ECO:0000256" key="6">
    <source>
        <dbReference type="ARBA" id="ARBA00023136"/>
    </source>
</evidence>
<dbReference type="SUPFAM" id="SSF82689">
    <property type="entry name" value="Mechanosensitive channel protein MscS (YggB), C-terminal domain"/>
    <property type="match status" value="1"/>
</dbReference>
<dbReference type="InterPro" id="IPR011014">
    <property type="entry name" value="MscS_channel_TM-2"/>
</dbReference>
<dbReference type="InterPro" id="IPR006685">
    <property type="entry name" value="MscS_channel_2nd"/>
</dbReference>
<dbReference type="Pfam" id="PF21082">
    <property type="entry name" value="MS_channel_3rd"/>
    <property type="match status" value="1"/>
</dbReference>
<dbReference type="Gene3D" id="3.30.70.100">
    <property type="match status" value="1"/>
</dbReference>
<feature type="domain" description="Mechanosensitive ion channel MscS C-terminal" evidence="9">
    <location>
        <begin position="197"/>
        <end position="280"/>
    </location>
</feature>
<dbReference type="PANTHER" id="PTHR30460">
    <property type="entry name" value="MODERATE CONDUCTANCE MECHANOSENSITIVE CHANNEL YBIO"/>
    <property type="match status" value="1"/>
</dbReference>
<dbReference type="FunFam" id="2.30.30.60:FF:000001">
    <property type="entry name" value="MscS Mechanosensitive ion channel"/>
    <property type="match status" value="1"/>
</dbReference>
<evidence type="ECO:0000256" key="1">
    <source>
        <dbReference type="ARBA" id="ARBA00004651"/>
    </source>
</evidence>
<dbReference type="InterPro" id="IPR049142">
    <property type="entry name" value="MS_channel_1st"/>
</dbReference>
<dbReference type="Pfam" id="PF21088">
    <property type="entry name" value="MS_channel_1st"/>
    <property type="match status" value="1"/>
</dbReference>
<comment type="similarity">
    <text evidence="2">Belongs to the MscS (TC 1.A.23) family.</text>
</comment>
<dbReference type="InterPro" id="IPR049278">
    <property type="entry name" value="MS_channel_C"/>
</dbReference>
<keyword evidence="3" id="KW-1003">Cell membrane</keyword>
<keyword evidence="5 7" id="KW-1133">Transmembrane helix</keyword>
<dbReference type="Gene3D" id="2.30.30.60">
    <property type="match status" value="1"/>
</dbReference>
<dbReference type="InterPro" id="IPR011066">
    <property type="entry name" value="MscS_channel_C_sf"/>
</dbReference>
<proteinExistence type="inferred from homology"/>
<dbReference type="InterPro" id="IPR023408">
    <property type="entry name" value="MscS_beta-dom_sf"/>
</dbReference>
<evidence type="ECO:0000313" key="11">
    <source>
        <dbReference type="EMBL" id="KAB3531869.1"/>
    </source>
</evidence>
<protein>
    <submittedName>
        <fullName evidence="11">Mechanosensitive ion channel family protein</fullName>
    </submittedName>
</protein>
<organism evidence="11 12">
    <name type="scientific">Alkaliphilus serpentinus</name>
    <dbReference type="NCBI Taxonomy" id="1482731"/>
    <lineage>
        <taxon>Bacteria</taxon>
        <taxon>Bacillati</taxon>
        <taxon>Bacillota</taxon>
        <taxon>Clostridia</taxon>
        <taxon>Peptostreptococcales</taxon>
        <taxon>Natronincolaceae</taxon>
        <taxon>Alkaliphilus</taxon>
    </lineage>
</organism>
<feature type="transmembrane region" description="Helical" evidence="7">
    <location>
        <begin position="88"/>
        <end position="121"/>
    </location>
</feature>
<evidence type="ECO:0000256" key="3">
    <source>
        <dbReference type="ARBA" id="ARBA00022475"/>
    </source>
</evidence>
<dbReference type="Proteomes" id="UP000465601">
    <property type="component" value="Unassembled WGS sequence"/>
</dbReference>
<dbReference type="InterPro" id="IPR010920">
    <property type="entry name" value="LSM_dom_sf"/>
</dbReference>
<evidence type="ECO:0000256" key="7">
    <source>
        <dbReference type="SAM" id="Phobius"/>
    </source>
</evidence>
<dbReference type="EMBL" id="WBZB01000012">
    <property type="protein sequence ID" value="KAB3531869.1"/>
    <property type="molecule type" value="Genomic_DNA"/>
</dbReference>
<evidence type="ECO:0000256" key="5">
    <source>
        <dbReference type="ARBA" id="ARBA00022989"/>
    </source>
</evidence>
<dbReference type="SUPFAM" id="SSF50182">
    <property type="entry name" value="Sm-like ribonucleoproteins"/>
    <property type="match status" value="1"/>
</dbReference>
<dbReference type="PANTHER" id="PTHR30460:SF0">
    <property type="entry name" value="MODERATE CONDUCTANCE MECHANOSENSITIVE CHANNEL YBIO"/>
    <property type="match status" value="1"/>
</dbReference>
<evidence type="ECO:0000256" key="2">
    <source>
        <dbReference type="ARBA" id="ARBA00008017"/>
    </source>
</evidence>
<evidence type="ECO:0000256" key="4">
    <source>
        <dbReference type="ARBA" id="ARBA00022692"/>
    </source>
</evidence>
<sequence length="292" mass="32678">MLSEIKKLAVDTFEFIRDPEQLSHYFGKFISVILIFVIARISIKLLHSIVNSFFQTKIFTKSGSSKFAVDIPRMETLKGLIKSISKYIIYFIAFATILDSIGFEIGTLIAAAGIGGLAIGFGAQNLVKDIITGFFILFEDQFSVGHYVEIDSASGIVEEMALRVTKLRDFNGDLHIIPNGQINKVTNRSVGNMRALVEISIAYEEDINKALEVLNKESEKIRQENPQIVEGPIVLGVSSLAASEVVITIIAKTIPMEQWAVERLMRKTFKEAFDREDIEIPYPRTVLIDKNL</sequence>
<evidence type="ECO:0000313" key="12">
    <source>
        <dbReference type="Proteomes" id="UP000465601"/>
    </source>
</evidence>
<dbReference type="SUPFAM" id="SSF82861">
    <property type="entry name" value="Mechanosensitive channel protein MscS (YggB), transmembrane region"/>
    <property type="match status" value="1"/>
</dbReference>
<feature type="domain" description="Mechanosensitive ion channel MscS" evidence="8">
    <location>
        <begin position="125"/>
        <end position="188"/>
    </location>
</feature>
<keyword evidence="4 7" id="KW-0812">Transmembrane</keyword>
<dbReference type="GO" id="GO:0005886">
    <property type="term" value="C:plasma membrane"/>
    <property type="evidence" value="ECO:0007669"/>
    <property type="project" value="UniProtKB-SubCell"/>
</dbReference>
<dbReference type="OrthoDB" id="9809206at2"/>
<evidence type="ECO:0000259" key="8">
    <source>
        <dbReference type="Pfam" id="PF00924"/>
    </source>
</evidence>
<dbReference type="GO" id="GO:0008381">
    <property type="term" value="F:mechanosensitive monoatomic ion channel activity"/>
    <property type="evidence" value="ECO:0007669"/>
    <property type="project" value="InterPro"/>
</dbReference>
<accession>A0A833MET9</accession>
<evidence type="ECO:0000259" key="9">
    <source>
        <dbReference type="Pfam" id="PF21082"/>
    </source>
</evidence>
<feature type="domain" description="Mechanosensitive ion channel transmembrane helices 2/3" evidence="10">
    <location>
        <begin position="84"/>
        <end position="124"/>
    </location>
</feature>
<keyword evidence="12" id="KW-1185">Reference proteome</keyword>
<dbReference type="InterPro" id="IPR045276">
    <property type="entry name" value="YbiO_bact"/>
</dbReference>
<evidence type="ECO:0000259" key="10">
    <source>
        <dbReference type="Pfam" id="PF21088"/>
    </source>
</evidence>
<feature type="transmembrane region" description="Helical" evidence="7">
    <location>
        <begin position="25"/>
        <end position="43"/>
    </location>
</feature>
<comment type="subcellular location">
    <subcellularLocation>
        <location evidence="1">Cell membrane</location>
        <topology evidence="1">Multi-pass membrane protein</topology>
    </subcellularLocation>
</comment>
<dbReference type="AlphaFoldDB" id="A0A833MET9"/>